<accession>M2NFK2</accession>
<gene>
    <name evidence="1" type="ORF">BAUCODRAFT_32009</name>
</gene>
<protein>
    <submittedName>
        <fullName evidence="1">Uncharacterized protein</fullName>
    </submittedName>
</protein>
<proteinExistence type="predicted"/>
<dbReference type="AlphaFoldDB" id="M2NFK2"/>
<name>M2NFK2_BAUPA</name>
<dbReference type="EMBL" id="KB445553">
    <property type="protein sequence ID" value="EMC98004.1"/>
    <property type="molecule type" value="Genomic_DNA"/>
</dbReference>
<sequence>MYYSDPFTLLQALPSTRPSRQFAAHCSSDKPTVSAAWTEVILYCGECVGNKVARPKVARGVLSLEDCKAVVVLHAMIELP</sequence>
<keyword evidence="2" id="KW-1185">Reference proteome</keyword>
<dbReference type="KEGG" id="bcom:BAUCODRAFT_32009"/>
<dbReference type="GeneID" id="19111657"/>
<evidence type="ECO:0000313" key="1">
    <source>
        <dbReference type="EMBL" id="EMC98004.1"/>
    </source>
</evidence>
<evidence type="ECO:0000313" key="2">
    <source>
        <dbReference type="Proteomes" id="UP000011761"/>
    </source>
</evidence>
<dbReference type="HOGENOM" id="CLU_2589361_0_0_1"/>
<reference evidence="1 2" key="1">
    <citation type="journal article" date="2012" name="PLoS Pathog.">
        <title>Diverse lifestyles and strategies of plant pathogenesis encoded in the genomes of eighteen Dothideomycetes fungi.</title>
        <authorList>
            <person name="Ohm R.A."/>
            <person name="Feau N."/>
            <person name="Henrissat B."/>
            <person name="Schoch C.L."/>
            <person name="Horwitz B.A."/>
            <person name="Barry K.W."/>
            <person name="Condon B.J."/>
            <person name="Copeland A.C."/>
            <person name="Dhillon B."/>
            <person name="Glaser F."/>
            <person name="Hesse C.N."/>
            <person name="Kosti I."/>
            <person name="LaButti K."/>
            <person name="Lindquist E.A."/>
            <person name="Lucas S."/>
            <person name="Salamov A.A."/>
            <person name="Bradshaw R.E."/>
            <person name="Ciuffetti L."/>
            <person name="Hamelin R.C."/>
            <person name="Kema G.H.J."/>
            <person name="Lawrence C."/>
            <person name="Scott J.A."/>
            <person name="Spatafora J.W."/>
            <person name="Turgeon B.G."/>
            <person name="de Wit P.J.G.M."/>
            <person name="Zhong S."/>
            <person name="Goodwin S.B."/>
            <person name="Grigoriev I.V."/>
        </authorList>
    </citation>
    <scope>NUCLEOTIDE SEQUENCE [LARGE SCALE GENOMIC DNA]</scope>
    <source>
        <strain evidence="1 2">UAMH 10762</strain>
    </source>
</reference>
<organism evidence="1 2">
    <name type="scientific">Baudoinia panamericana (strain UAMH 10762)</name>
    <name type="common">Angels' share fungus</name>
    <name type="synonym">Baudoinia compniacensis (strain UAMH 10762)</name>
    <dbReference type="NCBI Taxonomy" id="717646"/>
    <lineage>
        <taxon>Eukaryota</taxon>
        <taxon>Fungi</taxon>
        <taxon>Dikarya</taxon>
        <taxon>Ascomycota</taxon>
        <taxon>Pezizomycotina</taxon>
        <taxon>Dothideomycetes</taxon>
        <taxon>Dothideomycetidae</taxon>
        <taxon>Mycosphaerellales</taxon>
        <taxon>Teratosphaeriaceae</taxon>
        <taxon>Baudoinia</taxon>
    </lineage>
</organism>
<dbReference type="Proteomes" id="UP000011761">
    <property type="component" value="Unassembled WGS sequence"/>
</dbReference>
<dbReference type="RefSeq" id="XP_007674382.1">
    <property type="nucleotide sequence ID" value="XM_007676192.1"/>
</dbReference>